<reference evidence="1 3" key="1">
    <citation type="journal article" date="2021" name="Microorganisms">
        <title>Genome Evolution of Filamentous Cyanobacterium Nostoc Species: From Facultative Symbiosis to Free Living.</title>
        <authorList>
            <person name="Huo D."/>
            <person name="Li H."/>
            <person name="Cai F."/>
            <person name="Guo X."/>
            <person name="Qiao Z."/>
            <person name="Wang W."/>
            <person name="Yu G."/>
            <person name="Li R."/>
        </authorList>
    </citation>
    <scope>NUCLEOTIDE SEQUENCE [LARGE SCALE GENOMIC DNA]</scope>
    <source>
        <strain evidence="1 3">CHAB 5714</strain>
    </source>
</reference>
<evidence type="ECO:0000313" key="3">
    <source>
        <dbReference type="Proteomes" id="UP001199525"/>
    </source>
</evidence>
<dbReference type="EMBL" id="JAIVFQ010000146">
    <property type="protein sequence ID" value="MCC5604683.1"/>
    <property type="molecule type" value="Genomic_DNA"/>
</dbReference>
<comment type="caution">
    <text evidence="1">The sequence shown here is derived from an EMBL/GenBank/DDBJ whole genome shotgun (WGS) entry which is preliminary data.</text>
</comment>
<evidence type="ECO:0000313" key="1">
    <source>
        <dbReference type="EMBL" id="MCC5604122.1"/>
    </source>
</evidence>
<dbReference type="Proteomes" id="UP001199525">
    <property type="component" value="Unassembled WGS sequence"/>
</dbReference>
<protein>
    <submittedName>
        <fullName evidence="1">IS5/IS1182 family transposase</fullName>
    </submittedName>
</protein>
<feature type="non-terminal residue" evidence="1">
    <location>
        <position position="1"/>
    </location>
</feature>
<proteinExistence type="predicted"/>
<reference evidence="1" key="2">
    <citation type="submission" date="2024-05" db="EMBL/GenBank/DDBJ databases">
        <authorList>
            <person name="Huo D."/>
            <person name="Cai F."/>
            <person name="Li R."/>
            <person name="Yu G."/>
            <person name="Li H."/>
        </authorList>
    </citation>
    <scope>NUCLEOTIDE SEQUENCE</scope>
    <source>
        <strain evidence="1">CHAB 5714</strain>
    </source>
</reference>
<dbReference type="EMBL" id="JAIVFQ010000109">
    <property type="protein sequence ID" value="MCC5604122.1"/>
    <property type="molecule type" value="Genomic_DNA"/>
</dbReference>
<sequence length="30" mass="3671">RLSKDYERLPQTSETFIYIAMIRIMVRRLA</sequence>
<keyword evidence="3" id="KW-1185">Reference proteome</keyword>
<accession>A0ABS8IIT9</accession>
<evidence type="ECO:0000313" key="2">
    <source>
        <dbReference type="EMBL" id="MCC5604683.1"/>
    </source>
</evidence>
<gene>
    <name evidence="1" type="ORF">LC586_34380</name>
    <name evidence="2" type="ORF">LC586_37475</name>
</gene>
<name>A0ABS8IIT9_9NOSO</name>
<organism evidence="1 3">
    <name type="scientific">Nostoc favosum CHAB5714</name>
    <dbReference type="NCBI Taxonomy" id="2780399"/>
    <lineage>
        <taxon>Bacteria</taxon>
        <taxon>Bacillati</taxon>
        <taxon>Cyanobacteriota</taxon>
        <taxon>Cyanophyceae</taxon>
        <taxon>Nostocales</taxon>
        <taxon>Nostocaceae</taxon>
        <taxon>Nostoc</taxon>
        <taxon>Nostoc favosum</taxon>
    </lineage>
</organism>